<sequence length="91" mass="10396">MENNSHAHALFGPEELRVQLNWMVRSKICRGIAKGLAFLHEESKLKIIHRDIKTTNILLDKDFVAKISDFRIAKLHEGHQTHIITKIAGTT</sequence>
<dbReference type="InterPro" id="IPR000719">
    <property type="entry name" value="Prot_kinase_dom"/>
</dbReference>
<dbReference type="InterPro" id="IPR008271">
    <property type="entry name" value="Ser/Thr_kinase_AS"/>
</dbReference>
<dbReference type="EC" id="2.7.11.1" evidence="1"/>
<dbReference type="AlphaFoldDB" id="A0A9W7H9L1"/>
<dbReference type="FunFam" id="1.10.510.10:FF:001023">
    <property type="entry name" value="Os07g0541700 protein"/>
    <property type="match status" value="1"/>
</dbReference>
<organism evidence="10 11">
    <name type="scientific">Hibiscus trionum</name>
    <name type="common">Flower of an hour</name>
    <dbReference type="NCBI Taxonomy" id="183268"/>
    <lineage>
        <taxon>Eukaryota</taxon>
        <taxon>Viridiplantae</taxon>
        <taxon>Streptophyta</taxon>
        <taxon>Embryophyta</taxon>
        <taxon>Tracheophyta</taxon>
        <taxon>Spermatophyta</taxon>
        <taxon>Magnoliopsida</taxon>
        <taxon>eudicotyledons</taxon>
        <taxon>Gunneridae</taxon>
        <taxon>Pentapetalae</taxon>
        <taxon>rosids</taxon>
        <taxon>malvids</taxon>
        <taxon>Malvales</taxon>
        <taxon>Malvaceae</taxon>
        <taxon>Malvoideae</taxon>
        <taxon>Hibiscus</taxon>
    </lineage>
</organism>
<feature type="domain" description="Protein kinase" evidence="9">
    <location>
        <begin position="1"/>
        <end position="91"/>
    </location>
</feature>
<keyword evidence="11" id="KW-1185">Reference proteome</keyword>
<keyword evidence="2" id="KW-0723">Serine/threonine-protein kinase</keyword>
<keyword evidence="6" id="KW-0067">ATP-binding</keyword>
<name>A0A9W7H9L1_HIBTR</name>
<keyword evidence="4" id="KW-0547">Nucleotide-binding</keyword>
<protein>
    <recommendedName>
        <fullName evidence="1">non-specific serine/threonine protein kinase</fullName>
        <ecNumber evidence="1">2.7.11.1</ecNumber>
    </recommendedName>
</protein>
<dbReference type="OrthoDB" id="4062651at2759"/>
<keyword evidence="5 10" id="KW-0418">Kinase</keyword>
<dbReference type="EMBL" id="BSYR01000010">
    <property type="protein sequence ID" value="GMI72908.1"/>
    <property type="molecule type" value="Genomic_DNA"/>
</dbReference>
<comment type="catalytic activity">
    <reaction evidence="8">
        <text>L-seryl-[protein] + ATP = O-phospho-L-seryl-[protein] + ADP + H(+)</text>
        <dbReference type="Rhea" id="RHEA:17989"/>
        <dbReference type="Rhea" id="RHEA-COMP:9863"/>
        <dbReference type="Rhea" id="RHEA-COMP:11604"/>
        <dbReference type="ChEBI" id="CHEBI:15378"/>
        <dbReference type="ChEBI" id="CHEBI:29999"/>
        <dbReference type="ChEBI" id="CHEBI:30616"/>
        <dbReference type="ChEBI" id="CHEBI:83421"/>
        <dbReference type="ChEBI" id="CHEBI:456216"/>
        <dbReference type="EC" id="2.7.11.1"/>
    </reaction>
</comment>
<proteinExistence type="predicted"/>
<evidence type="ECO:0000256" key="8">
    <source>
        <dbReference type="ARBA" id="ARBA00048679"/>
    </source>
</evidence>
<comment type="catalytic activity">
    <reaction evidence="7">
        <text>L-threonyl-[protein] + ATP = O-phospho-L-threonyl-[protein] + ADP + H(+)</text>
        <dbReference type="Rhea" id="RHEA:46608"/>
        <dbReference type="Rhea" id="RHEA-COMP:11060"/>
        <dbReference type="Rhea" id="RHEA-COMP:11605"/>
        <dbReference type="ChEBI" id="CHEBI:15378"/>
        <dbReference type="ChEBI" id="CHEBI:30013"/>
        <dbReference type="ChEBI" id="CHEBI:30616"/>
        <dbReference type="ChEBI" id="CHEBI:61977"/>
        <dbReference type="ChEBI" id="CHEBI:456216"/>
        <dbReference type="EC" id="2.7.11.1"/>
    </reaction>
</comment>
<dbReference type="Gene3D" id="1.10.510.10">
    <property type="entry name" value="Transferase(Phosphotransferase) domain 1"/>
    <property type="match status" value="1"/>
</dbReference>
<dbReference type="GO" id="GO:0004674">
    <property type="term" value="F:protein serine/threonine kinase activity"/>
    <property type="evidence" value="ECO:0007669"/>
    <property type="project" value="UniProtKB-KW"/>
</dbReference>
<dbReference type="InterPro" id="IPR052059">
    <property type="entry name" value="CR_Ser/Thr_kinase"/>
</dbReference>
<evidence type="ECO:0000259" key="9">
    <source>
        <dbReference type="PROSITE" id="PS50011"/>
    </source>
</evidence>
<evidence type="ECO:0000256" key="5">
    <source>
        <dbReference type="ARBA" id="ARBA00022777"/>
    </source>
</evidence>
<accession>A0A9W7H9L1</accession>
<keyword evidence="3" id="KW-0808">Transferase</keyword>
<evidence type="ECO:0000256" key="3">
    <source>
        <dbReference type="ARBA" id="ARBA00022679"/>
    </source>
</evidence>
<dbReference type="InterPro" id="IPR011009">
    <property type="entry name" value="Kinase-like_dom_sf"/>
</dbReference>
<dbReference type="Proteomes" id="UP001165190">
    <property type="component" value="Unassembled WGS sequence"/>
</dbReference>
<evidence type="ECO:0000256" key="4">
    <source>
        <dbReference type="ARBA" id="ARBA00022741"/>
    </source>
</evidence>
<reference evidence="10" key="1">
    <citation type="submission" date="2023-05" db="EMBL/GenBank/DDBJ databases">
        <title>Genome and transcriptome analyses reveal genes involved in the formation of fine ridges on petal epidermal cells in Hibiscus trionum.</title>
        <authorList>
            <person name="Koshimizu S."/>
            <person name="Masuda S."/>
            <person name="Ishii T."/>
            <person name="Shirasu K."/>
            <person name="Hoshino A."/>
            <person name="Arita M."/>
        </authorList>
    </citation>
    <scope>NUCLEOTIDE SEQUENCE</scope>
    <source>
        <strain evidence="10">Hamamatsu line</strain>
    </source>
</reference>
<comment type="caution">
    <text evidence="10">The sequence shown here is derived from an EMBL/GenBank/DDBJ whole genome shotgun (WGS) entry which is preliminary data.</text>
</comment>
<dbReference type="PANTHER" id="PTHR47973">
    <property type="entry name" value="CYSTEINE-RICH RECEPTOR-LIKE PROTEIN KINASE 3"/>
    <property type="match status" value="1"/>
</dbReference>
<gene>
    <name evidence="10" type="ORF">HRI_000960100</name>
</gene>
<evidence type="ECO:0000256" key="1">
    <source>
        <dbReference type="ARBA" id="ARBA00012513"/>
    </source>
</evidence>
<dbReference type="GO" id="GO:0005524">
    <property type="term" value="F:ATP binding"/>
    <property type="evidence" value="ECO:0007669"/>
    <property type="project" value="UniProtKB-KW"/>
</dbReference>
<evidence type="ECO:0000256" key="2">
    <source>
        <dbReference type="ARBA" id="ARBA00022527"/>
    </source>
</evidence>
<evidence type="ECO:0000313" key="11">
    <source>
        <dbReference type="Proteomes" id="UP001165190"/>
    </source>
</evidence>
<evidence type="ECO:0000256" key="6">
    <source>
        <dbReference type="ARBA" id="ARBA00022840"/>
    </source>
</evidence>
<dbReference type="Pfam" id="PF00069">
    <property type="entry name" value="Pkinase"/>
    <property type="match status" value="1"/>
</dbReference>
<dbReference type="PROSITE" id="PS50011">
    <property type="entry name" value="PROTEIN_KINASE_DOM"/>
    <property type="match status" value="1"/>
</dbReference>
<dbReference type="PROSITE" id="PS00108">
    <property type="entry name" value="PROTEIN_KINASE_ST"/>
    <property type="match status" value="1"/>
</dbReference>
<evidence type="ECO:0000313" key="10">
    <source>
        <dbReference type="EMBL" id="GMI72908.1"/>
    </source>
</evidence>
<evidence type="ECO:0000256" key="7">
    <source>
        <dbReference type="ARBA" id="ARBA00047899"/>
    </source>
</evidence>
<dbReference type="SUPFAM" id="SSF56112">
    <property type="entry name" value="Protein kinase-like (PK-like)"/>
    <property type="match status" value="1"/>
</dbReference>